<dbReference type="RefSeq" id="WP_349229062.1">
    <property type="nucleotide sequence ID" value="NZ_JBBMFJ010000010.1"/>
</dbReference>
<gene>
    <name evidence="3" type="ORF">WMO41_06595</name>
</gene>
<dbReference type="InterPro" id="IPR036390">
    <property type="entry name" value="WH_DNA-bd_sf"/>
</dbReference>
<dbReference type="PANTHER" id="PTHR30595:SF6">
    <property type="entry name" value="SCHLAFEN ALBA-2 DOMAIN-CONTAINING PROTEIN"/>
    <property type="match status" value="1"/>
</dbReference>
<reference evidence="3 4" key="1">
    <citation type="submission" date="2024-03" db="EMBL/GenBank/DDBJ databases">
        <title>Human intestinal bacterial collection.</title>
        <authorList>
            <person name="Pauvert C."/>
            <person name="Hitch T.C.A."/>
            <person name="Clavel T."/>
        </authorList>
    </citation>
    <scope>NUCLEOTIDE SEQUENCE [LARGE SCALE GENOMIC DNA]</scope>
    <source>
        <strain evidence="3 4">CLA-AP-H27</strain>
    </source>
</reference>
<feature type="region of interest" description="Disordered" evidence="1">
    <location>
        <begin position="434"/>
        <end position="454"/>
    </location>
</feature>
<dbReference type="SUPFAM" id="SSF46785">
    <property type="entry name" value="Winged helix' DNA-binding domain"/>
    <property type="match status" value="1"/>
</dbReference>
<accession>A0ABV1HKK3</accession>
<dbReference type="InterPro" id="IPR038461">
    <property type="entry name" value="Schlafen_AlbA_2_dom_sf"/>
</dbReference>
<evidence type="ECO:0000313" key="4">
    <source>
        <dbReference type="Proteomes" id="UP001437460"/>
    </source>
</evidence>
<dbReference type="PANTHER" id="PTHR30595">
    <property type="entry name" value="GLPR-RELATED TRANSCRIPTIONAL REPRESSOR"/>
    <property type="match status" value="1"/>
</dbReference>
<keyword evidence="4" id="KW-1185">Reference proteome</keyword>
<dbReference type="InterPro" id="IPR007421">
    <property type="entry name" value="Schlafen_AlbA_2_dom"/>
</dbReference>
<name>A0ABV1HKK3_9FIRM</name>
<feature type="domain" description="Schlafen AlbA-2" evidence="2">
    <location>
        <begin position="51"/>
        <end position="165"/>
    </location>
</feature>
<evidence type="ECO:0000256" key="1">
    <source>
        <dbReference type="SAM" id="MobiDB-lite"/>
    </source>
</evidence>
<evidence type="ECO:0000313" key="3">
    <source>
        <dbReference type="EMBL" id="MEQ2562830.1"/>
    </source>
</evidence>
<evidence type="ECO:0000259" key="2">
    <source>
        <dbReference type="Pfam" id="PF04326"/>
    </source>
</evidence>
<protein>
    <submittedName>
        <fullName evidence="3">RNA-binding domain-containing protein</fullName>
    </submittedName>
</protein>
<dbReference type="Proteomes" id="UP001437460">
    <property type="component" value="Unassembled WGS sequence"/>
</dbReference>
<dbReference type="Pfam" id="PF13412">
    <property type="entry name" value="HTH_24"/>
    <property type="match status" value="1"/>
</dbReference>
<sequence>MDSNCFSAFVVSKKIGLCYTKKQETIEKSGFDKEATEMDTRTIKTILEIGETIAVEFKRCGNGIESDVYETVCSFLNRFGGDIFLGILDDGTVSGVPEKQAPDMVKNFISCISNPALFSPTIYLNPEILDYEGKKLIHIHILPSAEVHSYKKVIYDRVNDADVKVTATAQIAQLYIRKQEIYTEKKIFPYVGLEDLRLDLLPKLRIMAANNSGQTHPWSSMSDEEVLKSTRLYSVDRVTGAKGYNLAAVMLLGKDDVIADVVPAYVTDALLRKVNTDRYDDREIIKTNLVESYEQLMEFGRKHLPDRFFLEEDQRKSLRNIITREMIANTLIHREYTSSYQAKFVIEKDRMYVENANRASQQAVLTPDDIEPNPKNPIIASFFRNIGYADQLGSGVRNLFKYSEFYSGREPEFVEGDVFRIIVPLDEALMNEETTQSTTQATQITQASTQPPKLPPNHPSYGSDIHPTAMISGRDNTIRAVLAIMKEKPTSSQMMIARELGMNVNALKYLIRKLREEGKIERIGTSQKGKWIVK</sequence>
<dbReference type="InterPro" id="IPR038475">
    <property type="entry name" value="RecG_C_sf"/>
</dbReference>
<dbReference type="Gene3D" id="1.10.10.10">
    <property type="entry name" value="Winged helix-like DNA-binding domain superfamily/Winged helix DNA-binding domain"/>
    <property type="match status" value="1"/>
</dbReference>
<dbReference type="EMBL" id="JBBMFJ010000010">
    <property type="protein sequence ID" value="MEQ2562830.1"/>
    <property type="molecule type" value="Genomic_DNA"/>
</dbReference>
<dbReference type="Pfam" id="PF04326">
    <property type="entry name" value="SLFN_AlbA_2"/>
    <property type="match status" value="1"/>
</dbReference>
<dbReference type="Pfam" id="PF13749">
    <property type="entry name" value="HATPase_c_4"/>
    <property type="match status" value="1"/>
</dbReference>
<feature type="compositionally biased region" description="Low complexity" evidence="1">
    <location>
        <begin position="434"/>
        <end position="450"/>
    </location>
</feature>
<comment type="caution">
    <text evidence="3">The sequence shown here is derived from an EMBL/GenBank/DDBJ whole genome shotgun (WGS) entry which is preliminary data.</text>
</comment>
<organism evidence="3 4">
    <name type="scientific">Ventrimonas faecis</name>
    <dbReference type="NCBI Taxonomy" id="3133170"/>
    <lineage>
        <taxon>Bacteria</taxon>
        <taxon>Bacillati</taxon>
        <taxon>Bacillota</taxon>
        <taxon>Clostridia</taxon>
        <taxon>Lachnospirales</taxon>
        <taxon>Lachnospiraceae</taxon>
        <taxon>Ventrimonas</taxon>
    </lineage>
</organism>
<proteinExistence type="predicted"/>
<dbReference type="Gene3D" id="3.30.565.60">
    <property type="match status" value="1"/>
</dbReference>
<dbReference type="Gene3D" id="3.30.950.30">
    <property type="entry name" value="Schlafen, AAA domain"/>
    <property type="match status" value="1"/>
</dbReference>
<dbReference type="InterPro" id="IPR036388">
    <property type="entry name" value="WH-like_DNA-bd_sf"/>
</dbReference>